<feature type="transmembrane region" description="Helical" evidence="1">
    <location>
        <begin position="443"/>
        <end position="463"/>
    </location>
</feature>
<dbReference type="InterPro" id="IPR010090">
    <property type="entry name" value="Phage_tape_meas"/>
</dbReference>
<evidence type="ECO:0000256" key="1">
    <source>
        <dbReference type="SAM" id="Phobius"/>
    </source>
</evidence>
<dbReference type="AlphaFoldDB" id="A0AAV4KLR7"/>
<evidence type="ECO:0000313" key="3">
    <source>
        <dbReference type="EMBL" id="GGR38001.1"/>
    </source>
</evidence>
<dbReference type="EMBL" id="CP023693">
    <property type="protein sequence ID" value="QEV33267.1"/>
    <property type="molecule type" value="Genomic_DNA"/>
</dbReference>
<keyword evidence="1" id="KW-0812">Transmembrane</keyword>
<accession>A0AAV4KLR7</accession>
<gene>
    <name evidence="4" type="ORF">CP977_14745</name>
    <name evidence="3" type="ORF">GCM10010497_46130</name>
</gene>
<dbReference type="Proteomes" id="UP000326029">
    <property type="component" value="Chromosome"/>
</dbReference>
<keyword evidence="5" id="KW-1185">Reference proteome</keyword>
<evidence type="ECO:0000313" key="5">
    <source>
        <dbReference type="Proteomes" id="UP000326029"/>
    </source>
</evidence>
<keyword evidence="1" id="KW-1133">Transmembrane helix</keyword>
<evidence type="ECO:0000313" key="4">
    <source>
        <dbReference type="EMBL" id="QEV33267.1"/>
    </source>
</evidence>
<organism evidence="3 6">
    <name type="scientific">Streptomyces cinereoruber</name>
    <dbReference type="NCBI Taxonomy" id="67260"/>
    <lineage>
        <taxon>Bacteria</taxon>
        <taxon>Bacillati</taxon>
        <taxon>Actinomycetota</taxon>
        <taxon>Actinomycetes</taxon>
        <taxon>Kitasatosporales</taxon>
        <taxon>Streptomycetaceae</taxon>
        <taxon>Streptomyces</taxon>
    </lineage>
</organism>
<reference evidence="3" key="3">
    <citation type="submission" date="2023-08" db="EMBL/GenBank/DDBJ databases">
        <authorList>
            <person name="Sun Q."/>
            <person name="Ohkuma M."/>
        </authorList>
    </citation>
    <scope>NUCLEOTIDE SEQUENCE</scope>
    <source>
        <strain evidence="3">JCM 4205</strain>
    </source>
</reference>
<dbReference type="GeneID" id="95455031"/>
<protein>
    <submittedName>
        <fullName evidence="4">Phage tail tape measure protein</fullName>
    </submittedName>
</protein>
<evidence type="ECO:0000259" key="2">
    <source>
        <dbReference type="Pfam" id="PF10145"/>
    </source>
</evidence>
<dbReference type="EMBL" id="BMSJ01000009">
    <property type="protein sequence ID" value="GGR38001.1"/>
    <property type="molecule type" value="Genomic_DNA"/>
</dbReference>
<evidence type="ECO:0000313" key="6">
    <source>
        <dbReference type="Proteomes" id="UP000642014"/>
    </source>
</evidence>
<proteinExistence type="predicted"/>
<reference evidence="3 6" key="1">
    <citation type="journal article" date="2014" name="Int. J. Syst. Evol. Microbiol.">
        <title>Complete genome sequence of Corynebacterium casei LMG S-19264T (=DSM 44701T), isolated from a smear-ripened cheese.</title>
        <authorList>
            <consortium name="US DOE Joint Genome Institute (JGI-PGF)"/>
            <person name="Walter F."/>
            <person name="Albersmeier A."/>
            <person name="Kalinowski J."/>
            <person name="Ruckert C."/>
        </authorList>
    </citation>
    <scope>NUCLEOTIDE SEQUENCE [LARGE SCALE GENOMIC DNA]</scope>
    <source>
        <strain evidence="3 6">JCM 4205</strain>
    </source>
</reference>
<dbReference type="Proteomes" id="UP000642014">
    <property type="component" value="Unassembled WGS sequence"/>
</dbReference>
<reference evidence="4 5" key="2">
    <citation type="submission" date="2017-09" db="EMBL/GenBank/DDBJ databases">
        <authorList>
            <person name="Lee N."/>
            <person name="Cho B.-K."/>
        </authorList>
    </citation>
    <scope>NUCLEOTIDE SEQUENCE [LARGE SCALE GENOMIC DNA]</scope>
    <source>
        <strain evidence="4 5">ATCC 19740</strain>
    </source>
</reference>
<feature type="transmembrane region" description="Helical" evidence="1">
    <location>
        <begin position="475"/>
        <end position="494"/>
    </location>
</feature>
<dbReference type="Pfam" id="PF10145">
    <property type="entry name" value="PhageMin_Tail"/>
    <property type="match status" value="1"/>
</dbReference>
<dbReference type="RefSeq" id="WP_152370252.1">
    <property type="nucleotide sequence ID" value="NZ_BMSJ01000009.1"/>
</dbReference>
<feature type="domain" description="Phage tail tape measure protein" evidence="2">
    <location>
        <begin position="167"/>
        <end position="363"/>
    </location>
</feature>
<dbReference type="NCBIfam" id="TIGR01760">
    <property type="entry name" value="tape_meas_TP901"/>
    <property type="match status" value="1"/>
</dbReference>
<keyword evidence="1" id="KW-0472">Membrane</keyword>
<sequence>MPTLSELLVEVGVDAGDLTAGTDEAAADVERALDGIADAAEQAGRDIADATGRTEAELGDVGDAAEQAARDVADAAGDAARALDEIGDSAQQAAQDADQAAQDTGASLQGIAAGAAGAAVGAAFIVGMTSAMDMKGATAKLTAQLDLTAEEAEKAGDVAGDVYVAGFGESMDDVSSAVGAVASQLGGIGAVGEEELGSLTKQALALSEVFEFDVNEATQAVGTMLKTGLAKDGQEAMDLLAATAQKLPPALREELPVLTREYGEFFDQLGFTGPEMMGLLTEAAKNPTFELDKMGDALKEFTLLMADTEAVKEPLKELGLDVAKIQKMMNSGKGTEAFDMVTTALRKVEDQTKRTSLQAALFGGPGEDMGNALLNLKATGADAAAGLDMAAGSAEKITTTMEESKSLDSAWRDLSTTLGEMFLPYLIEFSEWVSENPELVEGLVVGIMTFAVAIGIITAAQWLWNMALLAFPGTWIILGIMALIAVIVLVIVYWDEIVAATSKAWDDITESLGEAWDWCADAAAGLWHDLTEPWITGWRWLDRNIFQPIGRFFTETLPGWVEDGTAAVEDSWNDLTNWFSALPGRLASIGSGLWSWITNGLKDALNSAIYLVNMGIWSINNSLIAQVNRLPGIDIPSIPYIPFLAEGGVTTGATLAVIGEGREQEAVLPLSVLDGMLRSVAGPVVQVGSSSQEQRVVLEVRGGEDEFVKFFRAVVDTKAAGSVIRLGEG</sequence>
<name>A0AAV4KLR7_9ACTN</name>